<dbReference type="GO" id="GO:0005737">
    <property type="term" value="C:cytoplasm"/>
    <property type="evidence" value="ECO:0007669"/>
    <property type="project" value="UniProtKB-SubCell"/>
</dbReference>
<dbReference type="InterPro" id="IPR029063">
    <property type="entry name" value="SAM-dependent_MTases_sf"/>
</dbReference>
<evidence type="ECO:0000256" key="1">
    <source>
        <dbReference type="ARBA" id="ARBA00002778"/>
    </source>
</evidence>
<evidence type="ECO:0000256" key="10">
    <source>
        <dbReference type="PROSITE-ProRule" id="PRU00723"/>
    </source>
</evidence>
<evidence type="ECO:0000256" key="2">
    <source>
        <dbReference type="ARBA" id="ARBA00004496"/>
    </source>
</evidence>
<reference evidence="13" key="1">
    <citation type="submission" date="2019-08" db="EMBL/GenBank/DDBJ databases">
        <title>The genome of the North American firefly Photinus pyralis.</title>
        <authorList>
            <consortium name="Photinus pyralis genome working group"/>
            <person name="Fallon T.R."/>
            <person name="Sander Lower S.E."/>
            <person name="Weng J.-K."/>
        </authorList>
    </citation>
    <scope>NUCLEOTIDE SEQUENCE</scope>
    <source>
        <strain evidence="13">TRF0915ILg1</strain>
        <tissue evidence="13">Whole body</tissue>
    </source>
</reference>
<keyword evidence="5 11" id="KW-0489">Methyltransferase</keyword>
<dbReference type="Gene3D" id="3.40.50.150">
    <property type="entry name" value="Vaccinia Virus protein VP39"/>
    <property type="match status" value="1"/>
</dbReference>
<evidence type="ECO:0000256" key="4">
    <source>
        <dbReference type="ARBA" id="ARBA00022490"/>
    </source>
</evidence>
<accession>A0A8K0GF69</accession>
<dbReference type="GO" id="GO:0030488">
    <property type="term" value="P:tRNA methylation"/>
    <property type="evidence" value="ECO:0007669"/>
    <property type="project" value="UniProtKB-UniRule"/>
</dbReference>
<comment type="function">
    <text evidence="1">Probable adenosyl-L-methionine (AdoMet)-dependent tRNA (uracil-O(2)-)-methyltransferase.</text>
</comment>
<keyword evidence="7 11" id="KW-0949">S-adenosyl-L-methionine</keyword>
<dbReference type="PANTHER" id="PTHR21210:SF0">
    <property type="entry name" value="TRNA (URACIL-O(2)-)-METHYLTRANSFERASE-RELATED"/>
    <property type="match status" value="1"/>
</dbReference>
<proteinExistence type="inferred from homology"/>
<evidence type="ECO:0000256" key="8">
    <source>
        <dbReference type="ARBA" id="ARBA00022694"/>
    </source>
</evidence>
<comment type="caution">
    <text evidence="13">The sequence shown here is derived from an EMBL/GenBank/DDBJ whole genome shotgun (WGS) entry which is preliminary data.</text>
</comment>
<dbReference type="SUPFAM" id="SSF53335">
    <property type="entry name" value="S-adenosyl-L-methionine-dependent methyltransferases"/>
    <property type="match status" value="1"/>
</dbReference>
<comment type="subcellular location">
    <subcellularLocation>
        <location evidence="2 11">Cytoplasm</location>
    </subcellularLocation>
</comment>
<dbReference type="AlphaFoldDB" id="A0A8K0GF69"/>
<dbReference type="EC" id="2.1.1.211" evidence="11"/>
<dbReference type="PANTHER" id="PTHR21210">
    <property type="entry name" value="TRNA (URACIL-O(2)-)-METHYLTRANSFERASE-RELATED"/>
    <property type="match status" value="1"/>
</dbReference>
<dbReference type="PROSITE" id="PS50103">
    <property type="entry name" value="ZF_C3H1"/>
    <property type="match status" value="1"/>
</dbReference>
<dbReference type="GO" id="GO:0008270">
    <property type="term" value="F:zinc ion binding"/>
    <property type="evidence" value="ECO:0007669"/>
    <property type="project" value="UniProtKB-KW"/>
</dbReference>
<gene>
    <name evidence="13" type="ORF">ILUMI_09291</name>
</gene>
<comment type="similarity">
    <text evidence="3 11">Belongs to the TRM44 family.</text>
</comment>
<dbReference type="EMBL" id="VTPC01004674">
    <property type="protein sequence ID" value="KAF2896881.1"/>
    <property type="molecule type" value="Genomic_DNA"/>
</dbReference>
<dbReference type="GO" id="GO:0141101">
    <property type="term" value="F:tRNA(Ser) (uridine(44)-2'-O-)-methyltransferase activity"/>
    <property type="evidence" value="ECO:0007669"/>
    <property type="project" value="UniProtKB-EC"/>
</dbReference>
<feature type="domain" description="C3H1-type" evidence="12">
    <location>
        <begin position="576"/>
        <end position="604"/>
    </location>
</feature>
<sequence length="604" mass="70003">MFHIPLATSGSKIPLEKFWNAVLLYHNRPHLINRRLTGALTVFFFKASFDNKNVKRLSELFTRPALLYEIRKLKEISKECITRDLIESILKVHDKNVELTETTVADFMKSFDDESVYVSVRILYPRQNCYEKTIEIVTLDKKSKLATFLAVTEFDKKSLAPVFPYDIHHDSNESLRICVDVFDNAEDASADWLVDELFPKLLKWAENYDLKCEIQQSLSLIAIEKYVELYHNLKVKYGENLVTIWPERTDPLKFVYEDIAIATYLILLWEEMNPDKKPRFIDLGCGNGLLVHILNEEGYPGYGIDIRKRKIWDLYPKTTYLKVQTITPSASSLFPEADWIIGNHSDELTPWIPVIAARSSHKTNFFLLPCCCYEFNGQKYKRINSSVSIYTEYLDYVQDIAKRCNFIIKIDKLRIPSTRRTCIVSFGRCYQLDTIKEVDKKITDLITERCNNQIVENNSDGSVWTNTFQARSNVEKVKNCTQLDKSFICNVINKITQILLAEKILIEKENGNMWNRGGTILLPNLVNVVGKDSLKELKNECGGLQTLLKNHRYIFEVANGSVKLRVPSSSQDTKTKYKSKPCWFHNNHPEGCFYDEDMCAYKHS</sequence>
<organism evidence="13 14">
    <name type="scientific">Ignelater luminosus</name>
    <name type="common">Cucubano</name>
    <name type="synonym">Pyrophorus luminosus</name>
    <dbReference type="NCBI Taxonomy" id="2038154"/>
    <lineage>
        <taxon>Eukaryota</taxon>
        <taxon>Metazoa</taxon>
        <taxon>Ecdysozoa</taxon>
        <taxon>Arthropoda</taxon>
        <taxon>Hexapoda</taxon>
        <taxon>Insecta</taxon>
        <taxon>Pterygota</taxon>
        <taxon>Neoptera</taxon>
        <taxon>Endopterygota</taxon>
        <taxon>Coleoptera</taxon>
        <taxon>Polyphaga</taxon>
        <taxon>Elateriformia</taxon>
        <taxon>Elateroidea</taxon>
        <taxon>Elateridae</taxon>
        <taxon>Agrypninae</taxon>
        <taxon>Pyrophorini</taxon>
        <taxon>Ignelater</taxon>
    </lineage>
</organism>
<feature type="zinc finger region" description="C3H1-type" evidence="10">
    <location>
        <begin position="576"/>
        <end position="604"/>
    </location>
</feature>
<name>A0A8K0GF69_IGNLU</name>
<evidence type="ECO:0000259" key="12">
    <source>
        <dbReference type="PROSITE" id="PS50103"/>
    </source>
</evidence>
<keyword evidence="8 11" id="KW-0819">tRNA processing</keyword>
<keyword evidence="10" id="KW-0863">Zinc-finger</keyword>
<keyword evidence="4 11" id="KW-0963">Cytoplasm</keyword>
<evidence type="ECO:0000313" key="14">
    <source>
        <dbReference type="Proteomes" id="UP000801492"/>
    </source>
</evidence>
<keyword evidence="6 11" id="KW-0808">Transferase</keyword>
<evidence type="ECO:0000256" key="7">
    <source>
        <dbReference type="ARBA" id="ARBA00022691"/>
    </source>
</evidence>
<evidence type="ECO:0000256" key="5">
    <source>
        <dbReference type="ARBA" id="ARBA00022603"/>
    </source>
</evidence>
<comment type="catalytic activity">
    <reaction evidence="9 11">
        <text>uridine(44) in tRNA(Ser) + S-adenosyl-L-methionine = 2'-O-methyluridine(44) in tRNA(Ser) + S-adenosyl-L-homocysteine + H(+)</text>
        <dbReference type="Rhea" id="RHEA:43100"/>
        <dbReference type="Rhea" id="RHEA-COMP:10339"/>
        <dbReference type="Rhea" id="RHEA-COMP:10340"/>
        <dbReference type="ChEBI" id="CHEBI:15378"/>
        <dbReference type="ChEBI" id="CHEBI:57856"/>
        <dbReference type="ChEBI" id="CHEBI:59789"/>
        <dbReference type="ChEBI" id="CHEBI:65315"/>
        <dbReference type="ChEBI" id="CHEBI:74478"/>
        <dbReference type="EC" id="2.1.1.211"/>
    </reaction>
</comment>
<evidence type="ECO:0000256" key="9">
    <source>
        <dbReference type="ARBA" id="ARBA00047957"/>
    </source>
</evidence>
<keyword evidence="10" id="KW-0479">Metal-binding</keyword>
<dbReference type="OrthoDB" id="10047021at2759"/>
<keyword evidence="10" id="KW-0862">Zinc</keyword>
<evidence type="ECO:0000256" key="11">
    <source>
        <dbReference type="RuleBase" id="RU368004"/>
    </source>
</evidence>
<dbReference type="Pfam" id="PF07757">
    <property type="entry name" value="AdoMet_MTase"/>
    <property type="match status" value="1"/>
</dbReference>
<comment type="function">
    <text evidence="11">Adenosyl-L-methionine (AdoMet)-dependent tRNA (uracil-O(2)-)-methyltransferase.</text>
</comment>
<evidence type="ECO:0000256" key="3">
    <source>
        <dbReference type="ARBA" id="ARBA00009056"/>
    </source>
</evidence>
<keyword evidence="14" id="KW-1185">Reference proteome</keyword>
<dbReference type="Proteomes" id="UP000801492">
    <property type="component" value="Unassembled WGS sequence"/>
</dbReference>
<dbReference type="InterPro" id="IPR000571">
    <property type="entry name" value="Znf_CCCH"/>
</dbReference>
<protein>
    <recommendedName>
        <fullName evidence="11">tRNA (uracil-O(2)-)-methyltransferase</fullName>
        <ecNumber evidence="11">2.1.1.211</ecNumber>
    </recommendedName>
</protein>
<dbReference type="InterPro" id="IPR011671">
    <property type="entry name" value="tRNA_uracil_MeTrfase"/>
</dbReference>
<evidence type="ECO:0000256" key="6">
    <source>
        <dbReference type="ARBA" id="ARBA00022679"/>
    </source>
</evidence>
<evidence type="ECO:0000313" key="13">
    <source>
        <dbReference type="EMBL" id="KAF2896881.1"/>
    </source>
</evidence>